<keyword evidence="2" id="KW-1133">Transmembrane helix</keyword>
<dbReference type="EMBL" id="FNLF01000002">
    <property type="protein sequence ID" value="SDQ35603.1"/>
    <property type="molecule type" value="Genomic_DNA"/>
</dbReference>
<dbReference type="Proteomes" id="UP000183053">
    <property type="component" value="Unassembled WGS sequence"/>
</dbReference>
<feature type="region of interest" description="Disordered" evidence="1">
    <location>
        <begin position="62"/>
        <end position="93"/>
    </location>
</feature>
<name>A0A1H1A7H1_9ACTN</name>
<accession>A0A1H1A7H1</accession>
<keyword evidence="2" id="KW-0812">Transmembrane</keyword>
<protein>
    <recommendedName>
        <fullName evidence="3">DUF8175 domain-containing protein</fullName>
    </recommendedName>
</protein>
<dbReference type="RefSeq" id="WP_068563633.1">
    <property type="nucleotide sequence ID" value="NZ_FNLF01000002.1"/>
</dbReference>
<organism evidence="4 5">
    <name type="scientific">Tsukamurella pulmonis</name>
    <dbReference type="NCBI Taxonomy" id="47312"/>
    <lineage>
        <taxon>Bacteria</taxon>
        <taxon>Bacillati</taxon>
        <taxon>Actinomycetota</taxon>
        <taxon>Actinomycetes</taxon>
        <taxon>Mycobacteriales</taxon>
        <taxon>Tsukamurellaceae</taxon>
        <taxon>Tsukamurella</taxon>
    </lineage>
</organism>
<keyword evidence="5" id="KW-1185">Reference proteome</keyword>
<evidence type="ECO:0000256" key="1">
    <source>
        <dbReference type="SAM" id="MobiDB-lite"/>
    </source>
</evidence>
<dbReference type="AlphaFoldDB" id="A0A1H1A7H1"/>
<gene>
    <name evidence="4" type="ORF">SAMN04489765_0089</name>
</gene>
<dbReference type="OrthoDB" id="4428031at2"/>
<feature type="domain" description="DUF8175" evidence="3">
    <location>
        <begin position="111"/>
        <end position="283"/>
    </location>
</feature>
<dbReference type="Pfam" id="PF26526">
    <property type="entry name" value="DUF8175"/>
    <property type="match status" value="1"/>
</dbReference>
<evidence type="ECO:0000313" key="4">
    <source>
        <dbReference type="EMBL" id="SDQ35603.1"/>
    </source>
</evidence>
<proteinExistence type="predicted"/>
<sequence>MSYNNDYDEGYKAVQQTVGNRVQAVRSSRPYRYGTLGLSILVITTIIAGAVWVLFTNRTDEKADSPAASSVPPATAPAETNGQDPDVRDQFGAPSADVFGRALEVPLNPLGAVLPQRAGKNPTNPSAAPEGLMWQKVYGAAVPFSTSDGPTKVGADGVPSGFSQTPRGAILAGMQVMRRLVGAPRNQVPALRSEMMTVPAGMPQESLESLVPTFTLTQDEIFAASPIPLAFKVTEARKDYVHFEVASPVSGQLQARNIVAIRTWTDMVWKDGHWKMVVSTENVPAEARYVYGALDSNWVRW</sequence>
<dbReference type="InterPro" id="IPR058488">
    <property type="entry name" value="DUF8175"/>
</dbReference>
<dbReference type="STRING" id="47312.SAMN04489765_0089"/>
<evidence type="ECO:0000313" key="5">
    <source>
        <dbReference type="Proteomes" id="UP000183053"/>
    </source>
</evidence>
<evidence type="ECO:0000256" key="2">
    <source>
        <dbReference type="SAM" id="Phobius"/>
    </source>
</evidence>
<reference evidence="5" key="1">
    <citation type="submission" date="2016-10" db="EMBL/GenBank/DDBJ databases">
        <authorList>
            <person name="Varghese N."/>
            <person name="Submissions S."/>
        </authorList>
    </citation>
    <scope>NUCLEOTIDE SEQUENCE [LARGE SCALE GENOMIC DNA]</scope>
    <source>
        <strain evidence="5">DSM 44142</strain>
    </source>
</reference>
<feature type="compositionally biased region" description="Low complexity" evidence="1">
    <location>
        <begin position="65"/>
        <end position="78"/>
    </location>
</feature>
<evidence type="ECO:0000259" key="3">
    <source>
        <dbReference type="Pfam" id="PF26526"/>
    </source>
</evidence>
<keyword evidence="2" id="KW-0472">Membrane</keyword>
<feature type="transmembrane region" description="Helical" evidence="2">
    <location>
        <begin position="36"/>
        <end position="55"/>
    </location>
</feature>